<evidence type="ECO:0000256" key="5">
    <source>
        <dbReference type="ARBA" id="ARBA00022798"/>
    </source>
</evidence>
<proteinExistence type="inferred from homology"/>
<dbReference type="NCBIfam" id="NF000756">
    <property type="entry name" value="PRK00047.1"/>
    <property type="match status" value="1"/>
</dbReference>
<feature type="binding site" evidence="7">
    <location>
        <position position="266"/>
    </location>
    <ligand>
        <name>ADP</name>
        <dbReference type="ChEBI" id="CHEBI:456216"/>
    </ligand>
</feature>
<dbReference type="Gene3D" id="3.30.420.40">
    <property type="match status" value="2"/>
</dbReference>
<feature type="binding site" evidence="7">
    <location>
        <position position="84"/>
    </location>
    <ligand>
        <name>glycerol</name>
        <dbReference type="ChEBI" id="CHEBI:17754"/>
    </ligand>
</feature>
<feature type="binding site" evidence="7">
    <location>
        <position position="135"/>
    </location>
    <ligand>
        <name>sn-glycerol 3-phosphate</name>
        <dbReference type="ChEBI" id="CHEBI:57597"/>
    </ligand>
</feature>
<dbReference type="InterPro" id="IPR018483">
    <property type="entry name" value="Carb_kinase_FGGY_CS"/>
</dbReference>
<dbReference type="InterPro" id="IPR018484">
    <property type="entry name" value="FGGY_N"/>
</dbReference>
<keyword evidence="3 7" id="KW-0547">Nucleotide-binding</keyword>
<dbReference type="PANTHER" id="PTHR10196">
    <property type="entry name" value="SUGAR KINASE"/>
    <property type="match status" value="1"/>
</dbReference>
<feature type="binding site" evidence="7">
    <location>
        <position position="244"/>
    </location>
    <ligand>
        <name>glycerol</name>
        <dbReference type="ChEBI" id="CHEBI:17754"/>
    </ligand>
</feature>
<gene>
    <name evidence="7 10" type="primary">glpK</name>
    <name evidence="10" type="ORF">QYB95_04020</name>
</gene>
<dbReference type="EMBL" id="JAUHTQ010000002">
    <property type="protein sequence ID" value="MDN4492697.1"/>
    <property type="molecule type" value="Genomic_DNA"/>
</dbReference>
<comment type="subunit">
    <text evidence="7">Homotetramer and homodimer (in equilibrium).</text>
</comment>
<accession>A0ABT8GMQ4</accession>
<evidence type="ECO:0000256" key="4">
    <source>
        <dbReference type="ARBA" id="ARBA00022777"/>
    </source>
</evidence>
<dbReference type="InterPro" id="IPR043129">
    <property type="entry name" value="ATPase_NBD"/>
</dbReference>
<keyword evidence="5 7" id="KW-0319">Glycerol metabolism</keyword>
<dbReference type="InterPro" id="IPR000577">
    <property type="entry name" value="Carb_kinase_FGGY"/>
</dbReference>
<feature type="binding site" evidence="7">
    <location>
        <position position="409"/>
    </location>
    <ligand>
        <name>ADP</name>
        <dbReference type="ChEBI" id="CHEBI:456216"/>
    </ligand>
</feature>
<keyword evidence="2 7" id="KW-0808">Transferase</keyword>
<dbReference type="InterPro" id="IPR005999">
    <property type="entry name" value="Glycerol_kin"/>
</dbReference>
<comment type="caution">
    <text evidence="10">The sequence shown here is derived from an EMBL/GenBank/DDBJ whole genome shotgun (WGS) entry which is preliminary data.</text>
</comment>
<feature type="binding site" evidence="7">
    <location>
        <position position="244"/>
    </location>
    <ligand>
        <name>sn-glycerol 3-phosphate</name>
        <dbReference type="ChEBI" id="CHEBI:57597"/>
    </ligand>
</feature>
<feature type="binding site" evidence="7">
    <location>
        <position position="308"/>
    </location>
    <ligand>
        <name>ATP</name>
        <dbReference type="ChEBI" id="CHEBI:30616"/>
    </ligand>
</feature>
<comment type="function">
    <text evidence="7">Key enzyme in the regulation of glycerol uptake and metabolism. Catalyzes the phosphorylation of glycerol to yield sn-glycerol 3-phosphate.</text>
</comment>
<feature type="binding site" evidence="7">
    <location>
        <position position="409"/>
    </location>
    <ligand>
        <name>ATP</name>
        <dbReference type="ChEBI" id="CHEBI:30616"/>
    </ligand>
</feature>
<feature type="binding site" evidence="7">
    <location>
        <position position="13"/>
    </location>
    <ligand>
        <name>ADP</name>
        <dbReference type="ChEBI" id="CHEBI:456216"/>
    </ligand>
</feature>
<comment type="pathway">
    <text evidence="7">Polyol metabolism; glycerol degradation via glycerol kinase pathway; sn-glycerol 3-phosphate from glycerol: step 1/1.</text>
</comment>
<comment type="similarity">
    <text evidence="1 7">Belongs to the FGGY kinase family.</text>
</comment>
<organism evidence="10 11">
    <name type="scientific">Ureibacillus aquaedulcis</name>
    <dbReference type="NCBI Taxonomy" id="3058421"/>
    <lineage>
        <taxon>Bacteria</taxon>
        <taxon>Bacillati</taxon>
        <taxon>Bacillota</taxon>
        <taxon>Bacilli</taxon>
        <taxon>Bacillales</taxon>
        <taxon>Caryophanaceae</taxon>
        <taxon>Ureibacillus</taxon>
    </lineage>
</organism>
<evidence type="ECO:0000259" key="9">
    <source>
        <dbReference type="Pfam" id="PF02782"/>
    </source>
</evidence>
<dbReference type="PIRSF" id="PIRSF000538">
    <property type="entry name" value="GlpK"/>
    <property type="match status" value="1"/>
</dbReference>
<feature type="binding site" evidence="7">
    <location>
        <position position="17"/>
    </location>
    <ligand>
        <name>ADP</name>
        <dbReference type="ChEBI" id="CHEBI:456216"/>
    </ligand>
</feature>
<keyword evidence="4 7" id="KW-0418">Kinase</keyword>
<dbReference type="EC" id="2.7.1.30" evidence="7"/>
<dbReference type="GO" id="GO:0004370">
    <property type="term" value="F:glycerol kinase activity"/>
    <property type="evidence" value="ECO:0007669"/>
    <property type="project" value="UniProtKB-EC"/>
</dbReference>
<feature type="binding site" evidence="7">
    <location>
        <position position="84"/>
    </location>
    <ligand>
        <name>sn-glycerol 3-phosphate</name>
        <dbReference type="ChEBI" id="CHEBI:57597"/>
    </ligand>
</feature>
<evidence type="ECO:0000313" key="11">
    <source>
        <dbReference type="Proteomes" id="UP001172743"/>
    </source>
</evidence>
<feature type="binding site" evidence="7">
    <location>
        <position position="13"/>
    </location>
    <ligand>
        <name>ATP</name>
        <dbReference type="ChEBI" id="CHEBI:30616"/>
    </ligand>
</feature>
<feature type="binding site" evidence="7">
    <location>
        <position position="83"/>
    </location>
    <ligand>
        <name>glycerol</name>
        <dbReference type="ChEBI" id="CHEBI:17754"/>
    </ligand>
</feature>
<dbReference type="Proteomes" id="UP001172743">
    <property type="component" value="Unassembled WGS sequence"/>
</dbReference>
<dbReference type="PROSITE" id="PS00933">
    <property type="entry name" value="FGGY_KINASES_1"/>
    <property type="match status" value="1"/>
</dbReference>
<name>A0ABT8GMQ4_9BACL</name>
<dbReference type="HAMAP" id="MF_00186">
    <property type="entry name" value="Glycerol_kin"/>
    <property type="match status" value="1"/>
</dbReference>
<dbReference type="InterPro" id="IPR018485">
    <property type="entry name" value="FGGY_C"/>
</dbReference>
<sequence>MEKGFVMALDAGTTGVRTIIFNKNSEIVGVSAKEFKQIYPNPGWIEHDPMEILKCQLETIQGAIDNSGVSINEIVSIGITNQRETTVIWEKQTGKPVYNAIVWSSRQSASYIEKWTEKGLNDVIRQKTGLINDPYFSASKIAWILDNVPNARDRANKGDLLFGTIDTWLIWNLTKGNSHTTDYSNAARTMLFNILTLEWDMELCHEFTIPMNLLPEVKHSNGDFGVTDSSILGASIPIRGNAGDQQAALFGQACFKPGMAKKTFGTAGVFVMNTGQTPYYLDGLTTTIAWGLDNKITYALEGVVFSCGSTIQWLRDGAKMIHGSSDSEWYADQIEDTGGVYLVPAFSGLSAPDWDMYARGIIVGITAGTTHQHLIRAGIEAMAFQTKDILNCVLENKEVAIPELRIDGGAVKNNLLCQFQADILGIPVVRPTVTEMTALGAAYLAGLGVGYWKDTDEIEKNWKIEKVFKPSMSKEKQRKHYQGWKAAVNLTKGWTKKLEVEEEETAVNAVGL</sequence>
<dbReference type="PANTHER" id="PTHR10196:SF69">
    <property type="entry name" value="GLYCEROL KINASE"/>
    <property type="match status" value="1"/>
</dbReference>
<feature type="binding site" evidence="7">
    <location>
        <position position="83"/>
    </location>
    <ligand>
        <name>sn-glycerol 3-phosphate</name>
        <dbReference type="ChEBI" id="CHEBI:57597"/>
    </ligand>
</feature>
<dbReference type="Pfam" id="PF00370">
    <property type="entry name" value="FGGY_N"/>
    <property type="match status" value="1"/>
</dbReference>
<dbReference type="NCBIfam" id="TIGR01311">
    <property type="entry name" value="glycerol_kin"/>
    <property type="match status" value="1"/>
</dbReference>
<comment type="caution">
    <text evidence="7">Lacks conserved residue(s) required for the propagation of feature annotation.</text>
</comment>
<evidence type="ECO:0000256" key="1">
    <source>
        <dbReference type="ARBA" id="ARBA00009156"/>
    </source>
</evidence>
<feature type="binding site" evidence="7">
    <location>
        <position position="308"/>
    </location>
    <ligand>
        <name>ADP</name>
        <dbReference type="ChEBI" id="CHEBI:456216"/>
    </ligand>
</feature>
<feature type="domain" description="Carbohydrate kinase FGGY N-terminal" evidence="8">
    <location>
        <begin position="6"/>
        <end position="251"/>
    </location>
</feature>
<feature type="binding site" evidence="7">
    <location>
        <position position="312"/>
    </location>
    <ligand>
        <name>ATP</name>
        <dbReference type="ChEBI" id="CHEBI:30616"/>
    </ligand>
</feature>
<evidence type="ECO:0000256" key="2">
    <source>
        <dbReference type="ARBA" id="ARBA00022679"/>
    </source>
</evidence>
<comment type="catalytic activity">
    <reaction evidence="7">
        <text>glycerol + ATP = sn-glycerol 3-phosphate + ADP + H(+)</text>
        <dbReference type="Rhea" id="RHEA:21644"/>
        <dbReference type="ChEBI" id="CHEBI:15378"/>
        <dbReference type="ChEBI" id="CHEBI:17754"/>
        <dbReference type="ChEBI" id="CHEBI:30616"/>
        <dbReference type="ChEBI" id="CHEBI:57597"/>
        <dbReference type="ChEBI" id="CHEBI:456216"/>
        <dbReference type="EC" id="2.7.1.30"/>
    </reaction>
</comment>
<dbReference type="CDD" id="cd07786">
    <property type="entry name" value="FGGY_EcGK_like"/>
    <property type="match status" value="1"/>
</dbReference>
<evidence type="ECO:0000259" key="8">
    <source>
        <dbReference type="Pfam" id="PF00370"/>
    </source>
</evidence>
<feature type="domain" description="Carbohydrate kinase FGGY C-terminal" evidence="9">
    <location>
        <begin position="262"/>
        <end position="447"/>
    </location>
</feature>
<evidence type="ECO:0000313" key="10">
    <source>
        <dbReference type="EMBL" id="MDN4492697.1"/>
    </source>
</evidence>
<dbReference type="SUPFAM" id="SSF53067">
    <property type="entry name" value="Actin-like ATPase domain"/>
    <property type="match status" value="2"/>
</dbReference>
<reference evidence="10" key="1">
    <citation type="submission" date="2023-07" db="EMBL/GenBank/DDBJ databases">
        <title>Ureibacillus sp. isolated from freshwater well.</title>
        <authorList>
            <person name="Kirdat K."/>
            <person name="Bhatt A."/>
            <person name="Teware R."/>
            <person name="Bhavsar Y."/>
            <person name="Yadav A."/>
        </authorList>
    </citation>
    <scope>NUCLEOTIDE SEQUENCE</scope>
    <source>
        <strain evidence="10">BA0131</strain>
    </source>
</reference>
<feature type="binding site" evidence="7">
    <location>
        <position position="14"/>
    </location>
    <ligand>
        <name>ATP</name>
        <dbReference type="ChEBI" id="CHEBI:30616"/>
    </ligand>
</feature>
<keyword evidence="11" id="KW-1185">Reference proteome</keyword>
<feature type="binding site" evidence="7">
    <location>
        <position position="135"/>
    </location>
    <ligand>
        <name>glycerol</name>
        <dbReference type="ChEBI" id="CHEBI:17754"/>
    </ligand>
</feature>
<feature type="binding site" evidence="7">
    <location>
        <position position="413"/>
    </location>
    <ligand>
        <name>ADP</name>
        <dbReference type="ChEBI" id="CHEBI:456216"/>
    </ligand>
</feature>
<comment type="activity regulation">
    <text evidence="7">Activated by phosphorylation and inhibited by fructose 1,6-bisphosphate (FBP).</text>
</comment>
<feature type="binding site" evidence="7">
    <location>
        <position position="266"/>
    </location>
    <ligand>
        <name>ATP</name>
        <dbReference type="ChEBI" id="CHEBI:30616"/>
    </ligand>
</feature>
<protein>
    <recommendedName>
        <fullName evidence="7">Glycerol kinase</fullName>
        <ecNumber evidence="7">2.7.1.30</ecNumber>
    </recommendedName>
    <alternativeName>
        <fullName evidence="7">ATP:glycerol 3-phosphotransferase</fullName>
    </alternativeName>
    <alternativeName>
        <fullName evidence="7">Glycerokinase</fullName>
        <shortName evidence="7">GK</shortName>
    </alternativeName>
</protein>
<evidence type="ECO:0000256" key="3">
    <source>
        <dbReference type="ARBA" id="ARBA00022741"/>
    </source>
</evidence>
<dbReference type="RefSeq" id="WP_301136847.1">
    <property type="nucleotide sequence ID" value="NZ_JAUHTQ010000002.1"/>
</dbReference>
<evidence type="ECO:0000256" key="6">
    <source>
        <dbReference type="ARBA" id="ARBA00022840"/>
    </source>
</evidence>
<dbReference type="Pfam" id="PF02782">
    <property type="entry name" value="FGGY_C"/>
    <property type="match status" value="1"/>
</dbReference>
<feature type="binding site" evidence="7">
    <location>
        <position position="245"/>
    </location>
    <ligand>
        <name>glycerol</name>
        <dbReference type="ChEBI" id="CHEBI:17754"/>
    </ligand>
</feature>
<evidence type="ECO:0000256" key="7">
    <source>
        <dbReference type="HAMAP-Rule" id="MF_00186"/>
    </source>
</evidence>
<keyword evidence="6 7" id="KW-0067">ATP-binding</keyword>
<feature type="binding site" evidence="7">
    <location>
        <position position="13"/>
    </location>
    <ligand>
        <name>sn-glycerol 3-phosphate</name>
        <dbReference type="ChEBI" id="CHEBI:57597"/>
    </ligand>
</feature>